<feature type="signal peptide" evidence="1">
    <location>
        <begin position="1"/>
        <end position="22"/>
    </location>
</feature>
<keyword evidence="1" id="KW-0732">Signal</keyword>
<evidence type="ECO:0000313" key="2">
    <source>
        <dbReference type="EMBL" id="CDW23065.1"/>
    </source>
</evidence>
<name>A0A0K2TB68_LEPSM</name>
<proteinExistence type="predicted"/>
<organism evidence="2">
    <name type="scientific">Lepeophtheirus salmonis</name>
    <name type="common">Salmon louse</name>
    <name type="synonym">Caligus salmonis</name>
    <dbReference type="NCBI Taxonomy" id="72036"/>
    <lineage>
        <taxon>Eukaryota</taxon>
        <taxon>Metazoa</taxon>
        <taxon>Ecdysozoa</taxon>
        <taxon>Arthropoda</taxon>
        <taxon>Crustacea</taxon>
        <taxon>Multicrustacea</taxon>
        <taxon>Hexanauplia</taxon>
        <taxon>Copepoda</taxon>
        <taxon>Siphonostomatoida</taxon>
        <taxon>Caligidae</taxon>
        <taxon>Lepeophtheirus</taxon>
    </lineage>
</organism>
<dbReference type="AlphaFoldDB" id="A0A0K2TB68"/>
<sequence length="98" mass="11301">MQGTQLRTFGWCLIYLLQICFSWNGSQPGGIKYGISLFVWQQMDRNTRLMWPVLHPGAQHLVGMIGITKHNKDGVHKLTNSYSLLLINYYVSKHFSLC</sequence>
<evidence type="ECO:0008006" key="3">
    <source>
        <dbReference type="Google" id="ProtNLM"/>
    </source>
</evidence>
<protein>
    <recommendedName>
        <fullName evidence="3">Secreted protein</fullName>
    </recommendedName>
</protein>
<evidence type="ECO:0000256" key="1">
    <source>
        <dbReference type="SAM" id="SignalP"/>
    </source>
</evidence>
<accession>A0A0K2TB68</accession>
<reference evidence="2" key="1">
    <citation type="submission" date="2014-05" db="EMBL/GenBank/DDBJ databases">
        <authorList>
            <person name="Chronopoulou M."/>
        </authorList>
    </citation>
    <scope>NUCLEOTIDE SEQUENCE</scope>
    <source>
        <tissue evidence="2">Whole organism</tissue>
    </source>
</reference>
<feature type="chain" id="PRO_5005487590" description="Secreted protein" evidence="1">
    <location>
        <begin position="23"/>
        <end position="98"/>
    </location>
</feature>
<dbReference type="EMBL" id="HACA01005704">
    <property type="protein sequence ID" value="CDW23065.1"/>
    <property type="molecule type" value="Transcribed_RNA"/>
</dbReference>
<feature type="non-terminal residue" evidence="2">
    <location>
        <position position="98"/>
    </location>
</feature>